<dbReference type="InterPro" id="IPR012110">
    <property type="entry name" value="PDC/IPDC-like"/>
</dbReference>
<dbReference type="SUPFAM" id="SSF52467">
    <property type="entry name" value="DHS-like NAD/FAD-binding domain"/>
    <property type="match status" value="1"/>
</dbReference>
<comment type="catalytic activity">
    <reaction evidence="1">
        <text>a 2-oxocarboxylate + H(+) = an aldehyde + CO2</text>
        <dbReference type="Rhea" id="RHEA:11628"/>
        <dbReference type="ChEBI" id="CHEBI:15378"/>
        <dbReference type="ChEBI" id="CHEBI:16526"/>
        <dbReference type="ChEBI" id="CHEBI:17478"/>
        <dbReference type="ChEBI" id="CHEBI:35179"/>
        <dbReference type="EC" id="4.1.1.1"/>
    </reaction>
</comment>
<dbReference type="InterPro" id="IPR047213">
    <property type="entry name" value="TPP_PYR_PDC_IPDC-like"/>
</dbReference>
<dbReference type="InterPro" id="IPR047214">
    <property type="entry name" value="TPP_PDC_IPDC"/>
</dbReference>
<keyword evidence="9" id="KW-0460">Magnesium</keyword>
<evidence type="ECO:0000313" key="17">
    <source>
        <dbReference type="Proteomes" id="UP001497392"/>
    </source>
</evidence>
<dbReference type="Pfam" id="PF00205">
    <property type="entry name" value="TPP_enzyme_M"/>
    <property type="match status" value="1"/>
</dbReference>
<dbReference type="InterPro" id="IPR011766">
    <property type="entry name" value="TPP_enzyme_TPP-bd"/>
</dbReference>
<evidence type="ECO:0000256" key="7">
    <source>
        <dbReference type="ARBA" id="ARBA00022723"/>
    </source>
</evidence>
<evidence type="ECO:0000256" key="4">
    <source>
        <dbReference type="ARBA" id="ARBA00007812"/>
    </source>
</evidence>
<feature type="domain" description="Thiamine pyrophosphate enzyme TPP-binding" evidence="14">
    <location>
        <begin position="392"/>
        <end position="540"/>
    </location>
</feature>
<evidence type="ECO:0000259" key="13">
    <source>
        <dbReference type="Pfam" id="PF00205"/>
    </source>
</evidence>
<dbReference type="Pfam" id="PF02776">
    <property type="entry name" value="TPP_enzyme_N"/>
    <property type="match status" value="1"/>
</dbReference>
<dbReference type="InterPro" id="IPR012000">
    <property type="entry name" value="Thiamin_PyroP_enz_cen_dom"/>
</dbReference>
<dbReference type="PANTHER" id="PTHR43452">
    <property type="entry name" value="PYRUVATE DECARBOXYLASE"/>
    <property type="match status" value="1"/>
</dbReference>
<keyword evidence="7" id="KW-0479">Metal-binding</keyword>
<evidence type="ECO:0000256" key="5">
    <source>
        <dbReference type="ARBA" id="ARBA00011881"/>
    </source>
</evidence>
<dbReference type="InterPro" id="IPR029035">
    <property type="entry name" value="DHS-like_NAD/FAD-binding_dom"/>
</dbReference>
<dbReference type="Proteomes" id="UP001497392">
    <property type="component" value="Unassembled WGS sequence"/>
</dbReference>
<evidence type="ECO:0000256" key="2">
    <source>
        <dbReference type="ARBA" id="ARBA00001920"/>
    </source>
</evidence>
<dbReference type="EMBL" id="CAXHTA020000011">
    <property type="protein sequence ID" value="CAL5224499.1"/>
    <property type="molecule type" value="Genomic_DNA"/>
</dbReference>
<gene>
    <name evidence="16" type="primary">g7195</name>
    <name evidence="16" type="ORF">VP750_LOCUS6158</name>
</gene>
<keyword evidence="11" id="KW-0456">Lyase</keyword>
<organism evidence="16 17">
    <name type="scientific">Coccomyxa viridis</name>
    <dbReference type="NCBI Taxonomy" id="1274662"/>
    <lineage>
        <taxon>Eukaryota</taxon>
        <taxon>Viridiplantae</taxon>
        <taxon>Chlorophyta</taxon>
        <taxon>core chlorophytes</taxon>
        <taxon>Trebouxiophyceae</taxon>
        <taxon>Trebouxiophyceae incertae sedis</taxon>
        <taxon>Coccomyxaceae</taxon>
        <taxon>Coccomyxa</taxon>
    </lineage>
</organism>
<evidence type="ECO:0000256" key="10">
    <source>
        <dbReference type="ARBA" id="ARBA00023052"/>
    </source>
</evidence>
<comment type="caution">
    <text evidence="16">The sequence shown here is derived from an EMBL/GenBank/DDBJ whole genome shotgun (WGS) entry which is preliminary data.</text>
</comment>
<keyword evidence="10 12" id="KW-0786">Thiamine pyrophosphate</keyword>
<accession>A0ABP1FX87</accession>
<keyword evidence="8" id="KW-0210">Decarboxylase</keyword>
<evidence type="ECO:0000256" key="9">
    <source>
        <dbReference type="ARBA" id="ARBA00022842"/>
    </source>
</evidence>
<sequence length="570" mass="62092">MNNSGGATLGQFIAARLVEVGCTDYFGVPGDFNMNLMDQLNAEEGLNMVPCCNELNAGYAADGYARVKGVGCVVVTFTVGGLSVINAVAGAMSEHLPVICITGIPNSNDFSGDKILHHTVGDIDFTQELRCYQQVTCKAVTIRNLSTANELVDSAIAAALQEKKPVLIQVCCNLATMTHPLFDKQPVPYALSPKVSNPRSMEAALEAAFEMLSKSSKPVILVGPQAKPFRAIEATVNLAEKTKFATAVIPNAKGAFPETHETFIGTYWGLVSTPCTAEIVESASAYVIVGPLFNDYNTVAFTLLLDESKLIRVDAHRVTVGGKQTYGCVNMSDFLNQLAAKLEPNPTSLKNFRRMYTPKGLHEVDPKGPLETSVLYDRVQDFLKGDHVVMADTGDCIFWTQQLKLPYGAGFETQMQYGSIGWSVGACLGCAVGSKPKGKRVLLFVGDGCFQIGAQELSTMIRMHTNPIIFLLDNAEYVIEEQIHPGSYNKLQDWDYCALAHAMKGNTDNLWATKITTEQELVAALEEATGKQKDKLCFLQCKLDPEDCSPQLREWGARLAQYNARPPKIN</sequence>
<evidence type="ECO:0000259" key="15">
    <source>
        <dbReference type="Pfam" id="PF02776"/>
    </source>
</evidence>
<keyword evidence="17" id="KW-1185">Reference proteome</keyword>
<evidence type="ECO:0000313" key="16">
    <source>
        <dbReference type="EMBL" id="CAL5224499.1"/>
    </source>
</evidence>
<feature type="domain" description="Thiamine pyrophosphate enzyme central" evidence="13">
    <location>
        <begin position="205"/>
        <end position="323"/>
    </location>
</feature>
<comment type="subunit">
    <text evidence="5">Homotetramer.</text>
</comment>
<dbReference type="PIRSF" id="PIRSF036565">
    <property type="entry name" value="Pyruvt_ip_decrb"/>
    <property type="match status" value="1"/>
</dbReference>
<evidence type="ECO:0000256" key="12">
    <source>
        <dbReference type="RuleBase" id="RU362132"/>
    </source>
</evidence>
<reference evidence="16 17" key="1">
    <citation type="submission" date="2024-06" db="EMBL/GenBank/DDBJ databases">
        <authorList>
            <person name="Kraege A."/>
            <person name="Thomma B."/>
        </authorList>
    </citation>
    <scope>NUCLEOTIDE SEQUENCE [LARGE SCALE GENOMIC DNA]</scope>
</reference>
<dbReference type="Gene3D" id="3.40.50.970">
    <property type="match status" value="2"/>
</dbReference>
<evidence type="ECO:0000259" key="14">
    <source>
        <dbReference type="Pfam" id="PF02775"/>
    </source>
</evidence>
<dbReference type="PANTHER" id="PTHR43452:SF1">
    <property type="entry name" value="PYRUVATE DECARBOXYLASE C186.09-RELATED"/>
    <property type="match status" value="1"/>
</dbReference>
<dbReference type="Gene3D" id="3.40.50.1220">
    <property type="entry name" value="TPP-binding domain"/>
    <property type="match status" value="1"/>
</dbReference>
<comment type="similarity">
    <text evidence="4 12">Belongs to the TPP enzyme family.</text>
</comment>
<dbReference type="Pfam" id="PF02775">
    <property type="entry name" value="TPP_enzyme_C"/>
    <property type="match status" value="1"/>
</dbReference>
<name>A0ABP1FX87_9CHLO</name>
<dbReference type="InterPro" id="IPR029061">
    <property type="entry name" value="THDP-binding"/>
</dbReference>
<proteinExistence type="inferred from homology"/>
<evidence type="ECO:0000256" key="3">
    <source>
        <dbReference type="ARBA" id="ARBA00001964"/>
    </source>
</evidence>
<dbReference type="SUPFAM" id="SSF52518">
    <property type="entry name" value="Thiamin diphosphate-binding fold (THDP-binding)"/>
    <property type="match status" value="2"/>
</dbReference>
<evidence type="ECO:0000256" key="8">
    <source>
        <dbReference type="ARBA" id="ARBA00022793"/>
    </source>
</evidence>
<evidence type="ECO:0000256" key="11">
    <source>
        <dbReference type="ARBA" id="ARBA00023239"/>
    </source>
</evidence>
<evidence type="ECO:0000256" key="1">
    <source>
        <dbReference type="ARBA" id="ARBA00001041"/>
    </source>
</evidence>
<comment type="cofactor">
    <cofactor evidence="3">
        <name>thiamine diphosphate</name>
        <dbReference type="ChEBI" id="CHEBI:58937"/>
    </cofactor>
</comment>
<dbReference type="EC" id="4.1.1.1" evidence="6"/>
<dbReference type="InterPro" id="IPR012001">
    <property type="entry name" value="Thiamin_PyroP_enz_TPP-bd_dom"/>
</dbReference>
<feature type="domain" description="Thiamine pyrophosphate enzyme N-terminal TPP-binding" evidence="15">
    <location>
        <begin position="8"/>
        <end position="117"/>
    </location>
</feature>
<comment type="cofactor">
    <cofactor evidence="2">
        <name>a metal cation</name>
        <dbReference type="ChEBI" id="CHEBI:25213"/>
    </cofactor>
</comment>
<dbReference type="CDD" id="cd07038">
    <property type="entry name" value="TPP_PYR_PDC_IPDC_like"/>
    <property type="match status" value="1"/>
</dbReference>
<protein>
    <recommendedName>
        <fullName evidence="6">pyruvate decarboxylase</fullName>
        <ecNumber evidence="6">4.1.1.1</ecNumber>
    </recommendedName>
</protein>
<dbReference type="CDD" id="cd02005">
    <property type="entry name" value="TPP_PDC_IPDC"/>
    <property type="match status" value="1"/>
</dbReference>
<evidence type="ECO:0000256" key="6">
    <source>
        <dbReference type="ARBA" id="ARBA00013202"/>
    </source>
</evidence>